<dbReference type="PANTHER" id="PTHR43628">
    <property type="entry name" value="ACTIVATOR OF C KINASE PROTEIN 1-RELATED"/>
    <property type="match status" value="1"/>
</dbReference>
<gene>
    <name evidence="2" type="ORF">VTJ83DRAFT_5966</name>
</gene>
<dbReference type="EMBL" id="JAZGUE010000005">
    <property type="protein sequence ID" value="KAL2266614.1"/>
    <property type="molecule type" value="Genomic_DNA"/>
</dbReference>
<evidence type="ECO:0000256" key="1">
    <source>
        <dbReference type="SAM" id="MobiDB-lite"/>
    </source>
</evidence>
<dbReference type="Gene3D" id="1.25.40.10">
    <property type="entry name" value="Tetratricopeptide repeat domain"/>
    <property type="match status" value="1"/>
</dbReference>
<dbReference type="InterPro" id="IPR006597">
    <property type="entry name" value="Sel1-like"/>
</dbReference>
<dbReference type="SUPFAM" id="SSF81901">
    <property type="entry name" value="HCP-like"/>
    <property type="match status" value="1"/>
</dbReference>
<organism evidence="2 3">
    <name type="scientific">Remersonia thermophila</name>
    <dbReference type="NCBI Taxonomy" id="72144"/>
    <lineage>
        <taxon>Eukaryota</taxon>
        <taxon>Fungi</taxon>
        <taxon>Dikarya</taxon>
        <taxon>Ascomycota</taxon>
        <taxon>Pezizomycotina</taxon>
        <taxon>Sordariomycetes</taxon>
        <taxon>Sordariomycetidae</taxon>
        <taxon>Sordariales</taxon>
        <taxon>Sordariales incertae sedis</taxon>
        <taxon>Remersonia</taxon>
    </lineage>
</organism>
<dbReference type="Pfam" id="PF08238">
    <property type="entry name" value="Sel1"/>
    <property type="match status" value="3"/>
</dbReference>
<reference evidence="2 3" key="1">
    <citation type="journal article" date="2024" name="Commun. Biol.">
        <title>Comparative genomic analysis of thermophilic fungi reveals convergent evolutionary adaptations and gene losses.</title>
        <authorList>
            <person name="Steindorff A.S."/>
            <person name="Aguilar-Pontes M.V."/>
            <person name="Robinson A.J."/>
            <person name="Andreopoulos B."/>
            <person name="LaButti K."/>
            <person name="Kuo A."/>
            <person name="Mondo S."/>
            <person name="Riley R."/>
            <person name="Otillar R."/>
            <person name="Haridas S."/>
            <person name="Lipzen A."/>
            <person name="Grimwood J."/>
            <person name="Schmutz J."/>
            <person name="Clum A."/>
            <person name="Reid I.D."/>
            <person name="Moisan M.C."/>
            <person name="Butler G."/>
            <person name="Nguyen T.T.M."/>
            <person name="Dewar K."/>
            <person name="Conant G."/>
            <person name="Drula E."/>
            <person name="Henrissat B."/>
            <person name="Hansel C."/>
            <person name="Singer S."/>
            <person name="Hutchinson M.I."/>
            <person name="de Vries R.P."/>
            <person name="Natvig D.O."/>
            <person name="Powell A.J."/>
            <person name="Tsang A."/>
            <person name="Grigoriev I.V."/>
        </authorList>
    </citation>
    <scope>NUCLEOTIDE SEQUENCE [LARGE SCALE GENOMIC DNA]</scope>
    <source>
        <strain evidence="2 3">ATCC 22073</strain>
    </source>
</reference>
<proteinExistence type="predicted"/>
<name>A0ABR4D9B5_9PEZI</name>
<sequence length="391" mass="42476">MGLRDRLRRSRGPDGDGTPPPPPVTFIRSDTHGAEVIRPPSLDDHPIPGYDGFLSPSDPRADTKQRHSLDVFRSGNRSGRSASTSSNSPGRESTAKRLSQRLHLSRSPSSSDNVPRNLPDIVLPEGTPDDDPEVAADRESQWEKRATLLAKENEKRRSRPPTPVHAAAAPPQLPHINLADDHGRGYGAADPSHRSPSPARVVSSKAIDEDIQQAIRLHESGELEKSTALFARLADPKGANNPLSQVLYGLALRHGWGCEPDPARAVSYLSAAAANAAEVEQLALQAGLKKGGAAKGELVLAIFELANCFRHGWGIPKDPIAAKQYYETAANLGDTDAMNEVAWCYLEGFGCKKDKFAAAKYYRLAEKNGNKIIGNSWIWKEKYDPDKAGKK</sequence>
<accession>A0ABR4D9B5</accession>
<dbReference type="Proteomes" id="UP001600064">
    <property type="component" value="Unassembled WGS sequence"/>
</dbReference>
<feature type="compositionally biased region" description="Basic and acidic residues" evidence="1">
    <location>
        <begin position="135"/>
        <end position="155"/>
    </location>
</feature>
<dbReference type="SMART" id="SM00671">
    <property type="entry name" value="SEL1"/>
    <property type="match status" value="3"/>
</dbReference>
<dbReference type="RefSeq" id="XP_070865341.1">
    <property type="nucleotide sequence ID" value="XM_071012624.1"/>
</dbReference>
<dbReference type="InterPro" id="IPR052945">
    <property type="entry name" value="Mitotic_Regulator"/>
</dbReference>
<dbReference type="PANTHER" id="PTHR43628:SF1">
    <property type="entry name" value="CHITIN SYNTHASE REGULATORY FACTOR 2-RELATED"/>
    <property type="match status" value="1"/>
</dbReference>
<feature type="region of interest" description="Disordered" evidence="1">
    <location>
        <begin position="1"/>
        <end position="202"/>
    </location>
</feature>
<comment type="caution">
    <text evidence="2">The sequence shown here is derived from an EMBL/GenBank/DDBJ whole genome shotgun (WGS) entry which is preliminary data.</text>
</comment>
<protein>
    <submittedName>
        <fullName evidence="2">Uncharacterized protein</fullName>
    </submittedName>
</protein>
<dbReference type="GeneID" id="98127268"/>
<feature type="compositionally biased region" description="Basic residues" evidence="1">
    <location>
        <begin position="1"/>
        <end position="10"/>
    </location>
</feature>
<feature type="compositionally biased region" description="Low complexity" evidence="1">
    <location>
        <begin position="73"/>
        <end position="91"/>
    </location>
</feature>
<evidence type="ECO:0000313" key="3">
    <source>
        <dbReference type="Proteomes" id="UP001600064"/>
    </source>
</evidence>
<feature type="compositionally biased region" description="Basic and acidic residues" evidence="1">
    <location>
        <begin position="59"/>
        <end position="70"/>
    </location>
</feature>
<keyword evidence="3" id="KW-1185">Reference proteome</keyword>
<feature type="compositionally biased region" description="Basic and acidic residues" evidence="1">
    <location>
        <begin position="29"/>
        <end position="46"/>
    </location>
</feature>
<evidence type="ECO:0000313" key="2">
    <source>
        <dbReference type="EMBL" id="KAL2266614.1"/>
    </source>
</evidence>
<dbReference type="InterPro" id="IPR011990">
    <property type="entry name" value="TPR-like_helical_dom_sf"/>
</dbReference>